<evidence type="ECO:0000313" key="2">
    <source>
        <dbReference type="Proteomes" id="UP000030752"/>
    </source>
</evidence>
<evidence type="ECO:0000313" key="1">
    <source>
        <dbReference type="EMBL" id="ETN45672.1"/>
    </source>
</evidence>
<dbReference type="AlphaFoldDB" id="W2SAE5"/>
<accession>W2SAE5</accession>
<sequence length="81" mass="9797">MSTKEIVSAYRSLYKRGLRAIRYSRPARYNLRDILRRSFREEPSSSFDPERLTNTLRFLQRADVDNGMEHKIIKNLLFIRY</sequence>
<dbReference type="VEuPathDB" id="FungiDB:HMPREF1541_09505"/>
<evidence type="ECO:0008006" key="3">
    <source>
        <dbReference type="Google" id="ProtNLM"/>
    </source>
</evidence>
<dbReference type="eggNOG" id="ENOG502SDNM">
    <property type="taxonomic scope" value="Eukaryota"/>
</dbReference>
<reference evidence="1 2" key="1">
    <citation type="submission" date="2013-03" db="EMBL/GenBank/DDBJ databases">
        <title>The Genome Sequence of Phialophora europaea CBS 101466.</title>
        <authorList>
            <consortium name="The Broad Institute Genomics Platform"/>
            <person name="Cuomo C."/>
            <person name="de Hoog S."/>
            <person name="Gorbushina A."/>
            <person name="Walker B."/>
            <person name="Young S.K."/>
            <person name="Zeng Q."/>
            <person name="Gargeya S."/>
            <person name="Fitzgerald M."/>
            <person name="Haas B."/>
            <person name="Abouelleil A."/>
            <person name="Allen A.W."/>
            <person name="Alvarado L."/>
            <person name="Arachchi H.M."/>
            <person name="Berlin A.M."/>
            <person name="Chapman S.B."/>
            <person name="Gainer-Dewar J."/>
            <person name="Goldberg J."/>
            <person name="Griggs A."/>
            <person name="Gujja S."/>
            <person name="Hansen M."/>
            <person name="Howarth C."/>
            <person name="Imamovic A."/>
            <person name="Ireland A."/>
            <person name="Larimer J."/>
            <person name="McCowan C."/>
            <person name="Murphy C."/>
            <person name="Pearson M."/>
            <person name="Poon T.W."/>
            <person name="Priest M."/>
            <person name="Roberts A."/>
            <person name="Saif S."/>
            <person name="Shea T."/>
            <person name="Sisk P."/>
            <person name="Sykes S."/>
            <person name="Wortman J."/>
            <person name="Nusbaum C."/>
            <person name="Birren B."/>
        </authorList>
    </citation>
    <scope>NUCLEOTIDE SEQUENCE [LARGE SCALE GENOMIC DNA]</scope>
    <source>
        <strain evidence="1 2">CBS 101466</strain>
    </source>
</reference>
<keyword evidence="2" id="KW-1185">Reference proteome</keyword>
<gene>
    <name evidence="1" type="ORF">HMPREF1541_09505</name>
</gene>
<organism evidence="1 2">
    <name type="scientific">Cyphellophora europaea (strain CBS 101466)</name>
    <name type="common">Phialophora europaea</name>
    <dbReference type="NCBI Taxonomy" id="1220924"/>
    <lineage>
        <taxon>Eukaryota</taxon>
        <taxon>Fungi</taxon>
        <taxon>Dikarya</taxon>
        <taxon>Ascomycota</taxon>
        <taxon>Pezizomycotina</taxon>
        <taxon>Eurotiomycetes</taxon>
        <taxon>Chaetothyriomycetidae</taxon>
        <taxon>Chaetothyriales</taxon>
        <taxon>Cyphellophoraceae</taxon>
        <taxon>Cyphellophora</taxon>
    </lineage>
</organism>
<proteinExistence type="predicted"/>
<dbReference type="GeneID" id="19976844"/>
<dbReference type="EMBL" id="KB822712">
    <property type="protein sequence ID" value="ETN45672.1"/>
    <property type="molecule type" value="Genomic_DNA"/>
</dbReference>
<dbReference type="STRING" id="1220924.W2SAE5"/>
<dbReference type="RefSeq" id="XP_008712400.1">
    <property type="nucleotide sequence ID" value="XM_008714178.1"/>
</dbReference>
<name>W2SAE5_CYPE1</name>
<dbReference type="OrthoDB" id="4392610at2759"/>
<dbReference type="Proteomes" id="UP000030752">
    <property type="component" value="Unassembled WGS sequence"/>
</dbReference>
<feature type="non-terminal residue" evidence="1">
    <location>
        <position position="81"/>
    </location>
</feature>
<dbReference type="HOGENOM" id="CLU_139293_2_0_1"/>
<protein>
    <recommendedName>
        <fullName evidence="3">Mitochondrial zinc maintenance protein 1, mitochondrial</fullName>
    </recommendedName>
</protein>
<dbReference type="InParanoid" id="W2SAE5"/>